<protein>
    <submittedName>
        <fullName evidence="2">NAD(P)/FAD-dependent oxidoreductase</fullName>
    </submittedName>
</protein>
<dbReference type="RefSeq" id="WP_223576852.1">
    <property type="nucleotide sequence ID" value="NZ_BAABFU010000001.1"/>
</dbReference>
<dbReference type="SUPFAM" id="SSF51905">
    <property type="entry name" value="FAD/NAD(P)-binding domain"/>
    <property type="match status" value="1"/>
</dbReference>
<evidence type="ECO:0000313" key="2">
    <source>
        <dbReference type="EMBL" id="GAA4346670.1"/>
    </source>
</evidence>
<comment type="caution">
    <text evidence="2">The sequence shown here is derived from an EMBL/GenBank/DDBJ whole genome shotgun (WGS) entry which is preliminary data.</text>
</comment>
<evidence type="ECO:0000313" key="3">
    <source>
        <dbReference type="Proteomes" id="UP001501294"/>
    </source>
</evidence>
<sequence>MTHQPDDNHYDVVIIGAGPAGSLAASLLTQADVNVLVIEKQHFPRFSIGESLLPQSMVYLEEAGLLSIVEQAADKYGFQYKNGAVFSVDNRESIFEFDKKFSDGPEYTYQVKRAEFDQLLAQEAQNQGATFTFGVQVNDVTFTPKPSLTLCDEKGMTRSITAEFVLDASGFARVLPRLLNLDTPSDFPIRSSLFCHIKDDITDPDYDRNKILVETHPEFSDVWYWLIPFADGTASVGCVAEPRFFEELEKAHSSKDSMLFEVIGQSTRLQKLLSNATMTRPVQQLTGYSSNVKSLFGDRFALLGNAGEFLDPIFSSGVTIAFKSAKLASDCVIRQLQGEDVCWNSDFSQPLQKGVHSFKAFVQSWYQGELQSILQFEDAPSNIREMICSVLAGYAWDLDNPYNTETDKRLQTLGELCAF</sequence>
<evidence type="ECO:0000259" key="1">
    <source>
        <dbReference type="Pfam" id="PF01494"/>
    </source>
</evidence>
<dbReference type="PRINTS" id="PR00420">
    <property type="entry name" value="RNGMNOXGNASE"/>
</dbReference>
<dbReference type="Proteomes" id="UP001501294">
    <property type="component" value="Unassembled WGS sequence"/>
</dbReference>
<organism evidence="2 3">
    <name type="scientific">Kangiella taiwanensis</name>
    <dbReference type="NCBI Taxonomy" id="1079179"/>
    <lineage>
        <taxon>Bacteria</taxon>
        <taxon>Pseudomonadati</taxon>
        <taxon>Pseudomonadota</taxon>
        <taxon>Gammaproteobacteria</taxon>
        <taxon>Kangiellales</taxon>
        <taxon>Kangiellaceae</taxon>
        <taxon>Kangiella</taxon>
    </lineage>
</organism>
<name>A0ABP8HXC5_9GAMM</name>
<reference evidence="3" key="1">
    <citation type="journal article" date="2019" name="Int. J. Syst. Evol. Microbiol.">
        <title>The Global Catalogue of Microorganisms (GCM) 10K type strain sequencing project: providing services to taxonomists for standard genome sequencing and annotation.</title>
        <authorList>
            <consortium name="The Broad Institute Genomics Platform"/>
            <consortium name="The Broad Institute Genome Sequencing Center for Infectious Disease"/>
            <person name="Wu L."/>
            <person name="Ma J."/>
        </authorList>
    </citation>
    <scope>NUCLEOTIDE SEQUENCE [LARGE SCALE GENOMIC DNA]</scope>
    <source>
        <strain evidence="3">JCM 17727</strain>
    </source>
</reference>
<keyword evidence="3" id="KW-1185">Reference proteome</keyword>
<dbReference type="EMBL" id="BAABFU010000001">
    <property type="protein sequence ID" value="GAA4346670.1"/>
    <property type="molecule type" value="Genomic_DNA"/>
</dbReference>
<dbReference type="InterPro" id="IPR050816">
    <property type="entry name" value="Flavin-dep_Halogenase_NPB"/>
</dbReference>
<dbReference type="InterPro" id="IPR036188">
    <property type="entry name" value="FAD/NAD-bd_sf"/>
</dbReference>
<accession>A0ABP8HXC5</accession>
<gene>
    <name evidence="2" type="ORF">GCM10023150_08290</name>
</gene>
<proteinExistence type="predicted"/>
<dbReference type="PANTHER" id="PTHR43747">
    <property type="entry name" value="FAD-BINDING PROTEIN"/>
    <property type="match status" value="1"/>
</dbReference>
<dbReference type="PANTHER" id="PTHR43747:SF1">
    <property type="entry name" value="SLR1998 PROTEIN"/>
    <property type="match status" value="1"/>
</dbReference>
<dbReference type="Gene3D" id="3.50.50.60">
    <property type="entry name" value="FAD/NAD(P)-binding domain"/>
    <property type="match status" value="1"/>
</dbReference>
<feature type="domain" description="FAD-binding" evidence="1">
    <location>
        <begin position="10"/>
        <end position="174"/>
    </location>
</feature>
<dbReference type="InterPro" id="IPR002938">
    <property type="entry name" value="FAD-bd"/>
</dbReference>
<dbReference type="Pfam" id="PF01494">
    <property type="entry name" value="FAD_binding_3"/>
    <property type="match status" value="1"/>
</dbReference>